<dbReference type="AlphaFoldDB" id="A0A1A7YTM9"/>
<dbReference type="EMBL" id="HADX01011705">
    <property type="protein sequence ID" value="SBP33937.1"/>
    <property type="molecule type" value="Transcribed_RNA"/>
</dbReference>
<name>A0A1A7YTM9_9TELE</name>
<feature type="non-terminal residue" evidence="1">
    <location>
        <position position="1"/>
    </location>
</feature>
<dbReference type="EMBL" id="HADW01015834">
    <property type="protein sequence ID" value="SBP17234.1"/>
    <property type="molecule type" value="Transcribed_RNA"/>
</dbReference>
<sequence>LLKTCHEVHFVNRSGLKERESSCSRKHLDNCRLRHEKQLE</sequence>
<protein>
    <submittedName>
        <fullName evidence="1">Uncharacterized protein</fullName>
    </submittedName>
</protein>
<reference evidence="1" key="1">
    <citation type="submission" date="2016-05" db="EMBL/GenBank/DDBJ databases">
        <authorList>
            <person name="Lavstsen T."/>
            <person name="Jespersen J.S."/>
        </authorList>
    </citation>
    <scope>NUCLEOTIDE SEQUENCE</scope>
    <source>
        <tissue evidence="1">Brain</tissue>
    </source>
</reference>
<feature type="non-terminal residue" evidence="1">
    <location>
        <position position="40"/>
    </location>
</feature>
<gene>
    <name evidence="1" type="primary">Nfu_g_1_000480</name>
</gene>
<accession>A0A1A7YTM9</accession>
<proteinExistence type="predicted"/>
<evidence type="ECO:0000313" key="1">
    <source>
        <dbReference type="EMBL" id="SBP33937.1"/>
    </source>
</evidence>
<reference evidence="1" key="2">
    <citation type="submission" date="2016-06" db="EMBL/GenBank/DDBJ databases">
        <title>The genome of a short-lived fish provides insights into sex chromosome evolution and the genetic control of aging.</title>
        <authorList>
            <person name="Reichwald K."/>
            <person name="Felder M."/>
            <person name="Petzold A."/>
            <person name="Koch P."/>
            <person name="Groth M."/>
            <person name="Platzer M."/>
        </authorList>
    </citation>
    <scope>NUCLEOTIDE SEQUENCE</scope>
    <source>
        <tissue evidence="1">Brain</tissue>
    </source>
</reference>
<organism evidence="1">
    <name type="scientific">Iconisemion striatum</name>
    <dbReference type="NCBI Taxonomy" id="60296"/>
    <lineage>
        <taxon>Eukaryota</taxon>
        <taxon>Metazoa</taxon>
        <taxon>Chordata</taxon>
        <taxon>Craniata</taxon>
        <taxon>Vertebrata</taxon>
        <taxon>Euteleostomi</taxon>
        <taxon>Actinopterygii</taxon>
        <taxon>Neopterygii</taxon>
        <taxon>Teleostei</taxon>
        <taxon>Neoteleostei</taxon>
        <taxon>Acanthomorphata</taxon>
        <taxon>Ovalentaria</taxon>
        <taxon>Atherinomorphae</taxon>
        <taxon>Cyprinodontiformes</taxon>
        <taxon>Nothobranchiidae</taxon>
        <taxon>Iconisemion</taxon>
    </lineage>
</organism>